<gene>
    <name evidence="3" type="ORF">SCD92_10280</name>
</gene>
<accession>A0ABU4RZZ8</accession>
<evidence type="ECO:0000256" key="1">
    <source>
        <dbReference type="SAM" id="Phobius"/>
    </source>
</evidence>
<feature type="transmembrane region" description="Helical" evidence="1">
    <location>
        <begin position="12"/>
        <end position="37"/>
    </location>
</feature>
<feature type="domain" description="TadE-like" evidence="2">
    <location>
        <begin position="10"/>
        <end position="52"/>
    </location>
</feature>
<evidence type="ECO:0000313" key="4">
    <source>
        <dbReference type="Proteomes" id="UP001273505"/>
    </source>
</evidence>
<keyword evidence="4" id="KW-1185">Reference proteome</keyword>
<keyword evidence="1" id="KW-0812">Transmembrane</keyword>
<evidence type="ECO:0000259" key="2">
    <source>
        <dbReference type="Pfam" id="PF07811"/>
    </source>
</evidence>
<protein>
    <submittedName>
        <fullName evidence="3">TadE/TadG family type IV pilus assembly protein</fullName>
    </submittedName>
</protein>
<name>A0ABU4RZZ8_9GAMM</name>
<keyword evidence="1" id="KW-0472">Membrane</keyword>
<keyword evidence="1" id="KW-1133">Transmembrane helix</keyword>
<proteinExistence type="predicted"/>
<evidence type="ECO:0000313" key="3">
    <source>
        <dbReference type="EMBL" id="MDX6849746.1"/>
    </source>
</evidence>
<dbReference type="InterPro" id="IPR012495">
    <property type="entry name" value="TadE-like_dom"/>
</dbReference>
<organism evidence="3 4">
    <name type="scientific">Gilvimarinus gilvus</name>
    <dbReference type="NCBI Taxonomy" id="3058038"/>
    <lineage>
        <taxon>Bacteria</taxon>
        <taxon>Pseudomonadati</taxon>
        <taxon>Pseudomonadota</taxon>
        <taxon>Gammaproteobacteria</taxon>
        <taxon>Cellvibrionales</taxon>
        <taxon>Cellvibrionaceae</taxon>
        <taxon>Gilvimarinus</taxon>
    </lineage>
</organism>
<dbReference type="EMBL" id="JAXAFO010000015">
    <property type="protein sequence ID" value="MDX6849746.1"/>
    <property type="molecule type" value="Genomic_DNA"/>
</dbReference>
<dbReference type="Proteomes" id="UP001273505">
    <property type="component" value="Unassembled WGS sequence"/>
</dbReference>
<sequence>MNSKRRLTKGQAMIEFVIIIPVLLLLIFGAIQIAFIYSAKTTLNYATFQAARVGATNHATYSALRRGLIRGLAPLFTNSGTLGDQRDDIAAGIDSGGTRRDAVFEVDNYTRIIRVNPTSAMLDVGGFGEVVDGNIAIPNDNLMYRPTWEVDGASIQDANLLKIRVQYCYLLMVPLVNKIIGSLSELNNRRDAASYREHHTINDPRFADANRGEVNAAADVTATYEELCQDRANNQEGFVLFSEAIVRMQSEAYFEDTDDTFESFMCDGTKMACP</sequence>
<comment type="caution">
    <text evidence="3">The sequence shown here is derived from an EMBL/GenBank/DDBJ whole genome shotgun (WGS) entry which is preliminary data.</text>
</comment>
<dbReference type="RefSeq" id="WP_302722454.1">
    <property type="nucleotide sequence ID" value="NZ_JAULRU010000548.1"/>
</dbReference>
<reference evidence="3 4" key="1">
    <citation type="submission" date="2023-11" db="EMBL/GenBank/DDBJ databases">
        <title>Gilvimarinus fulvus sp. nov., isolated from the surface of Kelp.</title>
        <authorList>
            <person name="Sun Y.Y."/>
            <person name="Gong Y."/>
            <person name="Du Z.J."/>
        </authorList>
    </citation>
    <scope>NUCLEOTIDE SEQUENCE [LARGE SCALE GENOMIC DNA]</scope>
    <source>
        <strain evidence="3 4">SDUM040013</strain>
    </source>
</reference>
<dbReference type="Pfam" id="PF07811">
    <property type="entry name" value="TadE"/>
    <property type="match status" value="1"/>
</dbReference>